<evidence type="ECO:0000313" key="9">
    <source>
        <dbReference type="Proteomes" id="UP000243081"/>
    </source>
</evidence>
<keyword evidence="3 6" id="KW-1133">Transmembrane helix</keyword>
<evidence type="ECO:0000256" key="3">
    <source>
        <dbReference type="ARBA" id="ARBA00022989"/>
    </source>
</evidence>
<dbReference type="GO" id="GO:0016020">
    <property type="term" value="C:membrane"/>
    <property type="evidence" value="ECO:0007669"/>
    <property type="project" value="UniProtKB-SubCell"/>
</dbReference>
<keyword evidence="4 6" id="KW-0472">Membrane</keyword>
<dbReference type="OrthoDB" id="5417844at2759"/>
<dbReference type="InterPro" id="IPR049326">
    <property type="entry name" value="Rhodopsin_dom_fungi"/>
</dbReference>
<feature type="transmembrane region" description="Helical" evidence="6">
    <location>
        <begin position="225"/>
        <end position="246"/>
    </location>
</feature>
<sequence>MASESLQAGVYACVVVTFVASSVTLALRFYARKIKNVQLWWDDWFAVLSFVRLFAPRVWWLWTPTLQADLSPPAAISKRGDTAIITKGLGLHLDDLPVPVEEARYYQRMVQEIEEHAYTIAIGAAQLSLLALYWRLFQAITPARLAVLLLTALASMWFIVRLLVAVFQCYPPRFFWDKSIPGKCTVNPAQFFLWSVSTHLVIDLALIVLPATQISRLSLPLMQKAAILCMFMFGFMVMIASIMMLVVSSHYDSYADDTMWNCAPIVIWSAAEVHLSVMTCTRNDPKALGAVMLTKHQAVSPSSDRLSSRLAAGGATTFDRGAARRRRAAHGAATA</sequence>
<feature type="transmembrane region" description="Helical" evidence="6">
    <location>
        <begin position="191"/>
        <end position="213"/>
    </location>
</feature>
<comment type="similarity">
    <text evidence="5">Belongs to the SAT4 family.</text>
</comment>
<feature type="transmembrane region" description="Helical" evidence="6">
    <location>
        <begin position="146"/>
        <end position="167"/>
    </location>
</feature>
<evidence type="ECO:0000256" key="1">
    <source>
        <dbReference type="ARBA" id="ARBA00004141"/>
    </source>
</evidence>
<comment type="subcellular location">
    <subcellularLocation>
        <location evidence="1">Membrane</location>
        <topology evidence="1">Multi-pass membrane protein</topology>
    </subcellularLocation>
</comment>
<dbReference type="PANTHER" id="PTHR33048">
    <property type="entry name" value="PTH11-LIKE INTEGRAL MEMBRANE PROTEIN (AFU_ORTHOLOGUE AFUA_5G11245)"/>
    <property type="match status" value="1"/>
</dbReference>
<name>A0A179I1L3_CORDF</name>
<comment type="caution">
    <text evidence="8">The sequence shown here is derived from an EMBL/GenBank/DDBJ whole genome shotgun (WGS) entry which is preliminary data.</text>
</comment>
<evidence type="ECO:0000256" key="2">
    <source>
        <dbReference type="ARBA" id="ARBA00022692"/>
    </source>
</evidence>
<dbReference type="EMBL" id="LUKN01004355">
    <property type="protein sequence ID" value="OAQ96104.1"/>
    <property type="molecule type" value="Genomic_DNA"/>
</dbReference>
<evidence type="ECO:0000256" key="4">
    <source>
        <dbReference type="ARBA" id="ARBA00023136"/>
    </source>
</evidence>
<evidence type="ECO:0000256" key="5">
    <source>
        <dbReference type="ARBA" id="ARBA00038359"/>
    </source>
</evidence>
<evidence type="ECO:0000259" key="7">
    <source>
        <dbReference type="Pfam" id="PF20684"/>
    </source>
</evidence>
<protein>
    <recommendedName>
        <fullName evidence="7">Rhodopsin domain-containing protein</fullName>
    </recommendedName>
</protein>
<evidence type="ECO:0000256" key="6">
    <source>
        <dbReference type="SAM" id="Phobius"/>
    </source>
</evidence>
<proteinExistence type="inferred from homology"/>
<feature type="domain" description="Rhodopsin" evidence="7">
    <location>
        <begin position="27"/>
        <end position="280"/>
    </location>
</feature>
<dbReference type="InterPro" id="IPR052337">
    <property type="entry name" value="SAT4-like"/>
</dbReference>
<dbReference type="AlphaFoldDB" id="A0A179I1L3"/>
<dbReference type="PANTHER" id="PTHR33048:SF47">
    <property type="entry name" value="INTEGRAL MEMBRANE PROTEIN-RELATED"/>
    <property type="match status" value="1"/>
</dbReference>
<dbReference type="OMA" id="ILILPMW"/>
<dbReference type="Pfam" id="PF20684">
    <property type="entry name" value="Fung_rhodopsin"/>
    <property type="match status" value="1"/>
</dbReference>
<organism evidence="8 9">
    <name type="scientific">Cordyceps confragosa</name>
    <name type="common">Lecanicillium lecanii</name>
    <dbReference type="NCBI Taxonomy" id="2714763"/>
    <lineage>
        <taxon>Eukaryota</taxon>
        <taxon>Fungi</taxon>
        <taxon>Dikarya</taxon>
        <taxon>Ascomycota</taxon>
        <taxon>Pezizomycotina</taxon>
        <taxon>Sordariomycetes</taxon>
        <taxon>Hypocreomycetidae</taxon>
        <taxon>Hypocreales</taxon>
        <taxon>Cordycipitaceae</taxon>
        <taxon>Akanthomyces</taxon>
    </lineage>
</organism>
<keyword evidence="2 6" id="KW-0812">Transmembrane</keyword>
<dbReference type="Proteomes" id="UP000243081">
    <property type="component" value="Unassembled WGS sequence"/>
</dbReference>
<gene>
    <name evidence="8" type="ORF">LLEC1_07487</name>
</gene>
<feature type="transmembrane region" description="Helical" evidence="6">
    <location>
        <begin position="6"/>
        <end position="31"/>
    </location>
</feature>
<accession>A0A179I1L3</accession>
<reference evidence="8 9" key="1">
    <citation type="submission" date="2016-03" db="EMBL/GenBank/DDBJ databases">
        <title>Fine-scale spatial genetic structure of a fungal parasite of coffee scale insects.</title>
        <authorList>
            <person name="Jackson D."/>
            <person name="Zemenick K.A."/>
            <person name="Malloure B."/>
            <person name="Quandt C.A."/>
            <person name="James T.Y."/>
        </authorList>
    </citation>
    <scope>NUCLEOTIDE SEQUENCE [LARGE SCALE GENOMIC DNA]</scope>
    <source>
        <strain evidence="8 9">UM487</strain>
    </source>
</reference>
<evidence type="ECO:0000313" key="8">
    <source>
        <dbReference type="EMBL" id="OAQ96104.1"/>
    </source>
</evidence>
<keyword evidence="9" id="KW-1185">Reference proteome</keyword>